<evidence type="ECO:0000256" key="4">
    <source>
        <dbReference type="ARBA" id="ARBA00022692"/>
    </source>
</evidence>
<keyword evidence="10" id="KW-0675">Receptor</keyword>
<dbReference type="InterPro" id="IPR011009">
    <property type="entry name" value="Kinase-like_dom_sf"/>
</dbReference>
<dbReference type="EC" id="4.6.1.2" evidence="3 15"/>
<evidence type="ECO:0000259" key="18">
    <source>
        <dbReference type="PROSITE" id="PS50125"/>
    </source>
</evidence>
<dbReference type="SMART" id="SM00044">
    <property type="entry name" value="CYCc"/>
    <property type="match status" value="1"/>
</dbReference>
<evidence type="ECO:0000256" key="5">
    <source>
        <dbReference type="ARBA" id="ARBA00022729"/>
    </source>
</evidence>
<dbReference type="SUPFAM" id="SSF55073">
    <property type="entry name" value="Nucleotide cyclase"/>
    <property type="match status" value="1"/>
</dbReference>
<protein>
    <recommendedName>
        <fullName evidence="3 15">Guanylate cyclase</fullName>
        <ecNumber evidence="3 15">4.6.1.2</ecNumber>
    </recommendedName>
</protein>
<dbReference type="Pfam" id="PF00211">
    <property type="entry name" value="Guanylate_cyc"/>
    <property type="match status" value="1"/>
</dbReference>
<evidence type="ECO:0000256" key="6">
    <source>
        <dbReference type="ARBA" id="ARBA00022741"/>
    </source>
</evidence>
<dbReference type="GO" id="GO:0005886">
    <property type="term" value="C:plasma membrane"/>
    <property type="evidence" value="ECO:0007669"/>
    <property type="project" value="TreeGrafter"/>
</dbReference>
<comment type="similarity">
    <text evidence="14">Belongs to the adenylyl cyclase class-4/guanylyl cyclase family.</text>
</comment>
<dbReference type="GO" id="GO:0005525">
    <property type="term" value="F:GTP binding"/>
    <property type="evidence" value="ECO:0007669"/>
    <property type="project" value="UniProtKB-KW"/>
</dbReference>
<proteinExistence type="inferred from homology"/>
<evidence type="ECO:0000256" key="16">
    <source>
        <dbReference type="SAM" id="Coils"/>
    </source>
</evidence>
<evidence type="ECO:0000256" key="1">
    <source>
        <dbReference type="ARBA" id="ARBA00001436"/>
    </source>
</evidence>
<keyword evidence="7" id="KW-1133">Transmembrane helix</keyword>
<accession>A0A9P0FY92</accession>
<sequence>MKEAADLNNMSWRVRPEEVLLEVSRQFSSRLALQKTTEIFEPALRERLHCRRRSDDSTSSLLPSQVYTTVGIYKGSRVAIKKIVKRKVDINKKLLREVKQVRDVTHENTVRFIGACIECPYVLILTEYCPKGSLKDVLENEALKLDWNFRMSLIHDIVKGMAFLHGCEVGVHGKLRSGNCLIDGRFVLKLSDFGLVTLTTPTEVFKDLSYYTKILEAVAKRVNPPFRPDITGYDCPSDIKELMEKCWQDNPDDRPTFENIRQVIRRAMRGYCPNLMDDLLRRMEQYANNLEALVEEKTEQFSMEKRRSEELLYQVLPRPVAQQLMAGEMVEPEQFECVTVYFSDIVGFTTLCAQSSPMQVVNLLNDLYSTFDRVIGFYDVYKVETIGDAYMVVSGLPERNGDNHAREISLMALAILDAVQAFTIQHRPEAQLKVRIGIHSGPVCAGVVGQKMPHYCLFGDTVNTASRMESAGQPLRIHVSSATREILETFKTFHLELRGEVELKGKGNMVTYWLVSCAEADLRPPTPFHCSDTATADTNPYPLIFPELSLPSK</sequence>
<evidence type="ECO:0000313" key="20">
    <source>
        <dbReference type="Proteomes" id="UP001152759"/>
    </source>
</evidence>
<evidence type="ECO:0000256" key="14">
    <source>
        <dbReference type="RuleBase" id="RU000405"/>
    </source>
</evidence>
<comment type="catalytic activity">
    <reaction evidence="1 15">
        <text>GTP = 3',5'-cyclic GMP + diphosphate</text>
        <dbReference type="Rhea" id="RHEA:13665"/>
        <dbReference type="ChEBI" id="CHEBI:33019"/>
        <dbReference type="ChEBI" id="CHEBI:37565"/>
        <dbReference type="ChEBI" id="CHEBI:57746"/>
        <dbReference type="EC" id="4.6.1.2"/>
    </reaction>
</comment>
<dbReference type="GO" id="GO:0001653">
    <property type="term" value="F:peptide receptor activity"/>
    <property type="evidence" value="ECO:0007669"/>
    <property type="project" value="TreeGrafter"/>
</dbReference>
<gene>
    <name evidence="19" type="ORF">BEMITA_LOCUS1003</name>
</gene>
<dbReference type="PROSITE" id="PS00452">
    <property type="entry name" value="GUANYLATE_CYCLASE_1"/>
    <property type="match status" value="1"/>
</dbReference>
<dbReference type="Gene3D" id="3.30.70.1230">
    <property type="entry name" value="Nucleotide cyclase"/>
    <property type="match status" value="1"/>
</dbReference>
<keyword evidence="12 14" id="KW-0456">Lyase</keyword>
<dbReference type="Gene3D" id="1.10.510.10">
    <property type="entry name" value="Transferase(Phosphotransferase) domain 1"/>
    <property type="match status" value="2"/>
</dbReference>
<evidence type="ECO:0000256" key="15">
    <source>
        <dbReference type="RuleBase" id="RU003431"/>
    </source>
</evidence>
<keyword evidence="5" id="KW-0732">Signal</keyword>
<feature type="domain" description="Guanylate cyclase" evidence="18">
    <location>
        <begin position="339"/>
        <end position="469"/>
    </location>
</feature>
<dbReference type="EMBL" id="OU963862">
    <property type="protein sequence ID" value="CAH0753693.1"/>
    <property type="molecule type" value="Genomic_DNA"/>
</dbReference>
<dbReference type="GO" id="GO:0004383">
    <property type="term" value="F:guanylate cyclase activity"/>
    <property type="evidence" value="ECO:0007669"/>
    <property type="project" value="UniProtKB-EC"/>
</dbReference>
<dbReference type="CDD" id="cd07302">
    <property type="entry name" value="CHD"/>
    <property type="match status" value="1"/>
</dbReference>
<reference evidence="19" key="1">
    <citation type="submission" date="2021-12" db="EMBL/GenBank/DDBJ databases">
        <authorList>
            <person name="King R."/>
        </authorList>
    </citation>
    <scope>NUCLEOTIDE SEQUENCE</scope>
</reference>
<dbReference type="GO" id="GO:0004672">
    <property type="term" value="F:protein kinase activity"/>
    <property type="evidence" value="ECO:0007669"/>
    <property type="project" value="InterPro"/>
</dbReference>
<keyword evidence="20" id="KW-1185">Reference proteome</keyword>
<keyword evidence="4" id="KW-0812">Transmembrane</keyword>
<dbReference type="Pfam" id="PF07714">
    <property type="entry name" value="PK_Tyr_Ser-Thr"/>
    <property type="match status" value="2"/>
</dbReference>
<organism evidence="19 20">
    <name type="scientific">Bemisia tabaci</name>
    <name type="common">Sweetpotato whitefly</name>
    <name type="synonym">Aleurodes tabaci</name>
    <dbReference type="NCBI Taxonomy" id="7038"/>
    <lineage>
        <taxon>Eukaryota</taxon>
        <taxon>Metazoa</taxon>
        <taxon>Ecdysozoa</taxon>
        <taxon>Arthropoda</taxon>
        <taxon>Hexapoda</taxon>
        <taxon>Insecta</taxon>
        <taxon>Pterygota</taxon>
        <taxon>Neoptera</taxon>
        <taxon>Paraneoptera</taxon>
        <taxon>Hemiptera</taxon>
        <taxon>Sternorrhyncha</taxon>
        <taxon>Aleyrodoidea</taxon>
        <taxon>Aleyrodidae</taxon>
        <taxon>Aleyrodinae</taxon>
        <taxon>Bemisia</taxon>
    </lineage>
</organism>
<dbReference type="GO" id="GO:0035556">
    <property type="term" value="P:intracellular signal transduction"/>
    <property type="evidence" value="ECO:0007669"/>
    <property type="project" value="InterPro"/>
</dbReference>
<evidence type="ECO:0000256" key="13">
    <source>
        <dbReference type="ARBA" id="ARBA00023293"/>
    </source>
</evidence>
<evidence type="ECO:0000256" key="2">
    <source>
        <dbReference type="ARBA" id="ARBA00004479"/>
    </source>
</evidence>
<feature type="domain" description="Protein kinase" evidence="17">
    <location>
        <begin position="33"/>
        <end position="342"/>
    </location>
</feature>
<keyword evidence="8" id="KW-0342">GTP-binding</keyword>
<dbReference type="FunFam" id="3.30.70.1230:FF:000004">
    <property type="entry name" value="Guanylate cyclase"/>
    <property type="match status" value="1"/>
</dbReference>
<dbReference type="PANTHER" id="PTHR11920">
    <property type="entry name" value="GUANYLYL CYCLASE"/>
    <property type="match status" value="1"/>
</dbReference>
<dbReference type="PANTHER" id="PTHR11920:SF274">
    <property type="entry name" value="GUANYLATE CYCLASE"/>
    <property type="match status" value="1"/>
</dbReference>
<dbReference type="InterPro" id="IPR018297">
    <property type="entry name" value="A/G_cyclase_CS"/>
</dbReference>
<dbReference type="InterPro" id="IPR001054">
    <property type="entry name" value="A/G_cyclase"/>
</dbReference>
<evidence type="ECO:0000256" key="10">
    <source>
        <dbReference type="ARBA" id="ARBA00023170"/>
    </source>
</evidence>
<name>A0A9P0FY92_BEMTA</name>
<evidence type="ECO:0000256" key="11">
    <source>
        <dbReference type="ARBA" id="ARBA00023180"/>
    </source>
</evidence>
<dbReference type="InterPro" id="IPR050401">
    <property type="entry name" value="Cyclic_nucleotide_synthase"/>
</dbReference>
<dbReference type="InterPro" id="IPR001245">
    <property type="entry name" value="Ser-Thr/Tyr_kinase_cat_dom"/>
</dbReference>
<dbReference type="GO" id="GO:0004016">
    <property type="term" value="F:adenylate cyclase activity"/>
    <property type="evidence" value="ECO:0007669"/>
    <property type="project" value="TreeGrafter"/>
</dbReference>
<dbReference type="PROSITE" id="PS50125">
    <property type="entry name" value="GUANYLATE_CYCLASE_2"/>
    <property type="match status" value="1"/>
</dbReference>
<keyword evidence="9" id="KW-0472">Membrane</keyword>
<dbReference type="InterPro" id="IPR029787">
    <property type="entry name" value="Nucleotide_cyclase"/>
</dbReference>
<evidence type="ECO:0000256" key="7">
    <source>
        <dbReference type="ARBA" id="ARBA00022989"/>
    </source>
</evidence>
<feature type="coiled-coil region" evidence="16">
    <location>
        <begin position="276"/>
        <end position="307"/>
    </location>
</feature>
<keyword evidence="13 15" id="KW-0141">cGMP biosynthesis</keyword>
<dbReference type="Proteomes" id="UP001152759">
    <property type="component" value="Chromosome 1"/>
</dbReference>
<evidence type="ECO:0000256" key="8">
    <source>
        <dbReference type="ARBA" id="ARBA00023134"/>
    </source>
</evidence>
<dbReference type="PROSITE" id="PS50011">
    <property type="entry name" value="PROTEIN_KINASE_DOM"/>
    <property type="match status" value="1"/>
</dbReference>
<keyword evidence="6" id="KW-0547">Nucleotide-binding</keyword>
<evidence type="ECO:0000256" key="3">
    <source>
        <dbReference type="ARBA" id="ARBA00012202"/>
    </source>
</evidence>
<dbReference type="GO" id="GO:0007168">
    <property type="term" value="P:receptor guanylyl cyclase signaling pathway"/>
    <property type="evidence" value="ECO:0007669"/>
    <property type="project" value="TreeGrafter"/>
</dbReference>
<evidence type="ECO:0000259" key="17">
    <source>
        <dbReference type="PROSITE" id="PS50011"/>
    </source>
</evidence>
<evidence type="ECO:0000256" key="9">
    <source>
        <dbReference type="ARBA" id="ARBA00023136"/>
    </source>
</evidence>
<dbReference type="Gene3D" id="6.10.250.780">
    <property type="match status" value="1"/>
</dbReference>
<comment type="subcellular location">
    <subcellularLocation>
        <location evidence="2">Membrane</location>
        <topology evidence="2">Single-pass type I membrane protein</topology>
    </subcellularLocation>
</comment>
<evidence type="ECO:0000256" key="12">
    <source>
        <dbReference type="ARBA" id="ARBA00023239"/>
    </source>
</evidence>
<dbReference type="GO" id="GO:0005524">
    <property type="term" value="F:ATP binding"/>
    <property type="evidence" value="ECO:0007669"/>
    <property type="project" value="InterPro"/>
</dbReference>
<evidence type="ECO:0000313" key="19">
    <source>
        <dbReference type="EMBL" id="CAH0753693.1"/>
    </source>
</evidence>
<dbReference type="InterPro" id="IPR000719">
    <property type="entry name" value="Prot_kinase_dom"/>
</dbReference>
<keyword evidence="16" id="KW-0175">Coiled coil</keyword>
<dbReference type="SUPFAM" id="SSF56112">
    <property type="entry name" value="Protein kinase-like (PK-like)"/>
    <property type="match status" value="1"/>
</dbReference>
<dbReference type="AlphaFoldDB" id="A0A9P0FY92"/>
<keyword evidence="11" id="KW-0325">Glycoprotein</keyword>